<feature type="domain" description="Glycosyltransferase subfamily 4-like N-terminal" evidence="1">
    <location>
        <begin position="4"/>
        <end position="87"/>
    </location>
</feature>
<proteinExistence type="predicted"/>
<protein>
    <recommendedName>
        <fullName evidence="1">Glycosyltransferase subfamily 4-like N-terminal domain-containing protein</fullName>
    </recommendedName>
</protein>
<dbReference type="EMBL" id="NMPM01000151">
    <property type="protein sequence ID" value="PAV24506.1"/>
    <property type="molecule type" value="Genomic_DNA"/>
</dbReference>
<dbReference type="Proteomes" id="UP000218332">
    <property type="component" value="Unassembled WGS sequence"/>
</dbReference>
<accession>A0A2A2HZN7</accession>
<dbReference type="InterPro" id="IPR028098">
    <property type="entry name" value="Glyco_trans_4-like_N"/>
</dbReference>
<sequence length="287" mass="32546">MIVGYLLSRLTRRPLVVDFRDPWINNPFHHSKGALLDRWAMQWEKRIVNGADAVSLNTEALRKEFQKRYPDVENEKFFVMPNGYDLADVLPLDSKADTGERTITLCHAGFLYGVRDPAALLDAISQANKALASEGRRVRFRQIGNIQLGYDLRTLYRELIEDGSLLIEGARPYQECLKCLAEADVVVNIQPATRTQVPSKLYDYLAINRPIINITPRDGALGEMVCRHGLGELFDFDDSERLSERLVELASSDDAVRNFSGYQQRHLFDARKTAQDLADKIKAVASF</sequence>
<comment type="caution">
    <text evidence="2">The sequence shown here is derived from an EMBL/GenBank/DDBJ whole genome shotgun (WGS) entry which is preliminary data.</text>
</comment>
<evidence type="ECO:0000259" key="1">
    <source>
        <dbReference type="Pfam" id="PF13439"/>
    </source>
</evidence>
<dbReference type="Pfam" id="PF13439">
    <property type="entry name" value="Glyco_transf_4"/>
    <property type="match status" value="1"/>
</dbReference>
<dbReference type="GO" id="GO:0016757">
    <property type="term" value="F:glycosyltransferase activity"/>
    <property type="evidence" value="ECO:0007669"/>
    <property type="project" value="UniProtKB-ARBA"/>
</dbReference>
<dbReference type="SUPFAM" id="SSF53756">
    <property type="entry name" value="UDP-Glycosyltransferase/glycogen phosphorylase"/>
    <property type="match status" value="1"/>
</dbReference>
<gene>
    <name evidence="2" type="ORF">CF392_15910</name>
</gene>
<dbReference type="Gene3D" id="3.40.50.2000">
    <property type="entry name" value="Glycogen Phosphorylase B"/>
    <property type="match status" value="2"/>
</dbReference>
<evidence type="ECO:0000313" key="3">
    <source>
        <dbReference type="Proteomes" id="UP000218332"/>
    </source>
</evidence>
<organism evidence="2 3">
    <name type="scientific">Tamilnaduibacter salinus</name>
    <dbReference type="NCBI Taxonomy" id="1484056"/>
    <lineage>
        <taxon>Bacteria</taxon>
        <taxon>Pseudomonadati</taxon>
        <taxon>Pseudomonadota</taxon>
        <taxon>Gammaproteobacteria</taxon>
        <taxon>Pseudomonadales</taxon>
        <taxon>Marinobacteraceae</taxon>
        <taxon>Tamilnaduibacter</taxon>
    </lineage>
</organism>
<evidence type="ECO:0000313" key="2">
    <source>
        <dbReference type="EMBL" id="PAV24506.1"/>
    </source>
</evidence>
<name>A0A2A2HZN7_9GAMM</name>
<dbReference type="PANTHER" id="PTHR12526">
    <property type="entry name" value="GLYCOSYLTRANSFERASE"/>
    <property type="match status" value="1"/>
</dbReference>
<dbReference type="AlphaFoldDB" id="A0A2A2HZN7"/>
<reference evidence="2 3" key="1">
    <citation type="submission" date="2017-07" db="EMBL/GenBank/DDBJ databases">
        <title>Tamlnaduibacter salinus (Mi-7) genome sequencing.</title>
        <authorList>
            <person name="Verma A."/>
            <person name="Krishnamurthi S."/>
        </authorList>
    </citation>
    <scope>NUCLEOTIDE SEQUENCE [LARGE SCALE GENOMIC DNA]</scope>
    <source>
        <strain evidence="2 3">Mi-7</strain>
    </source>
</reference>
<keyword evidence="3" id="KW-1185">Reference proteome</keyword>